<keyword evidence="3" id="KW-0813">Transport</keyword>
<dbReference type="GO" id="GO:0005774">
    <property type="term" value="C:vacuolar membrane"/>
    <property type="evidence" value="ECO:0007669"/>
    <property type="project" value="UniProtKB-SubCell"/>
</dbReference>
<evidence type="ECO:0000256" key="4">
    <source>
        <dbReference type="ARBA" id="ARBA00022554"/>
    </source>
</evidence>
<evidence type="ECO:0000256" key="8">
    <source>
        <dbReference type="ARBA" id="ARBA00023136"/>
    </source>
</evidence>
<gene>
    <name evidence="11" type="ORF">HERI1096_LOCUS9464</name>
</gene>
<comment type="similarity">
    <text evidence="2">Belongs to the amino acid/polyamine transporter 2 family.</text>
</comment>
<dbReference type="AlphaFoldDB" id="A0A7S3ANR8"/>
<proteinExistence type="inferred from homology"/>
<dbReference type="GO" id="GO:0005302">
    <property type="term" value="F:L-tyrosine transmembrane transporter activity"/>
    <property type="evidence" value="ECO:0007669"/>
    <property type="project" value="TreeGrafter"/>
</dbReference>
<feature type="transmembrane region" description="Helical" evidence="9">
    <location>
        <begin position="65"/>
        <end position="89"/>
    </location>
</feature>
<evidence type="ECO:0000313" key="11">
    <source>
        <dbReference type="EMBL" id="CAE0108804.1"/>
    </source>
</evidence>
<evidence type="ECO:0000256" key="6">
    <source>
        <dbReference type="ARBA" id="ARBA00022970"/>
    </source>
</evidence>
<feature type="transmembrane region" description="Helical" evidence="9">
    <location>
        <begin position="95"/>
        <end position="118"/>
    </location>
</feature>
<feature type="transmembrane region" description="Helical" evidence="9">
    <location>
        <begin position="38"/>
        <end position="58"/>
    </location>
</feature>
<dbReference type="GO" id="GO:0005290">
    <property type="term" value="F:L-histidine transmembrane transporter activity"/>
    <property type="evidence" value="ECO:0007669"/>
    <property type="project" value="TreeGrafter"/>
</dbReference>
<dbReference type="GO" id="GO:0015194">
    <property type="term" value="F:L-serine transmembrane transporter activity"/>
    <property type="evidence" value="ECO:0007669"/>
    <property type="project" value="TreeGrafter"/>
</dbReference>
<sequence length="120" mass="13051">MISLVVTCCYPLQAHPSRSCVTTIVKTTDFGKSVDPTLLHYIITTAFVGITGTVAFCVSDLGLVLSVVGATGSTIVTYVLPGACYYITFPERKSRYIGLFMLLFGSMFICPVSLYLIFNK</sequence>
<dbReference type="Pfam" id="PF01490">
    <property type="entry name" value="Aa_trans"/>
    <property type="match status" value="1"/>
</dbReference>
<keyword evidence="8 9" id="KW-0472">Membrane</keyword>
<evidence type="ECO:0000256" key="9">
    <source>
        <dbReference type="SAM" id="Phobius"/>
    </source>
</evidence>
<dbReference type="PANTHER" id="PTHR22950">
    <property type="entry name" value="AMINO ACID TRANSPORTER"/>
    <property type="match status" value="1"/>
</dbReference>
<evidence type="ECO:0000256" key="2">
    <source>
        <dbReference type="ARBA" id="ARBA00008066"/>
    </source>
</evidence>
<dbReference type="InterPro" id="IPR013057">
    <property type="entry name" value="AA_transpt_TM"/>
</dbReference>
<evidence type="ECO:0000256" key="3">
    <source>
        <dbReference type="ARBA" id="ARBA00022448"/>
    </source>
</evidence>
<keyword evidence="4" id="KW-0926">Vacuole</keyword>
<evidence type="ECO:0000256" key="1">
    <source>
        <dbReference type="ARBA" id="ARBA00004128"/>
    </source>
</evidence>
<dbReference type="GO" id="GO:0061459">
    <property type="term" value="F:L-arginine transmembrane transporter activity"/>
    <property type="evidence" value="ECO:0007669"/>
    <property type="project" value="TreeGrafter"/>
</dbReference>
<dbReference type="GO" id="GO:0015189">
    <property type="term" value="F:L-lysine transmembrane transporter activity"/>
    <property type="evidence" value="ECO:0007669"/>
    <property type="project" value="TreeGrafter"/>
</dbReference>
<evidence type="ECO:0000256" key="5">
    <source>
        <dbReference type="ARBA" id="ARBA00022692"/>
    </source>
</evidence>
<dbReference type="EMBL" id="HBHX01016915">
    <property type="protein sequence ID" value="CAE0108804.1"/>
    <property type="molecule type" value="Transcribed_RNA"/>
</dbReference>
<keyword evidence="6" id="KW-0029">Amino-acid transport</keyword>
<accession>A0A7S3ANR8</accession>
<feature type="domain" description="Amino acid transporter transmembrane" evidence="10">
    <location>
        <begin position="3"/>
        <end position="110"/>
    </location>
</feature>
<evidence type="ECO:0000259" key="10">
    <source>
        <dbReference type="Pfam" id="PF01490"/>
    </source>
</evidence>
<dbReference type="GO" id="GO:0005313">
    <property type="term" value="F:L-glutamate transmembrane transporter activity"/>
    <property type="evidence" value="ECO:0007669"/>
    <property type="project" value="TreeGrafter"/>
</dbReference>
<evidence type="ECO:0000256" key="7">
    <source>
        <dbReference type="ARBA" id="ARBA00022989"/>
    </source>
</evidence>
<reference evidence="11" key="1">
    <citation type="submission" date="2021-01" db="EMBL/GenBank/DDBJ databases">
        <authorList>
            <person name="Corre E."/>
            <person name="Pelletier E."/>
            <person name="Niang G."/>
            <person name="Scheremetjew M."/>
            <person name="Finn R."/>
            <person name="Kale V."/>
            <person name="Holt S."/>
            <person name="Cochrane G."/>
            <person name="Meng A."/>
            <person name="Brown T."/>
            <person name="Cohen L."/>
        </authorList>
    </citation>
    <scope>NUCLEOTIDE SEQUENCE</scope>
    <source>
        <strain evidence="11">CCMP281</strain>
    </source>
</reference>
<comment type="subcellular location">
    <subcellularLocation>
        <location evidence="1">Vacuole membrane</location>
        <topology evidence="1">Multi-pass membrane protein</topology>
    </subcellularLocation>
</comment>
<keyword evidence="5 9" id="KW-0812">Transmembrane</keyword>
<organism evidence="11">
    <name type="scientific">Haptolina ericina</name>
    <dbReference type="NCBI Taxonomy" id="156174"/>
    <lineage>
        <taxon>Eukaryota</taxon>
        <taxon>Haptista</taxon>
        <taxon>Haptophyta</taxon>
        <taxon>Prymnesiophyceae</taxon>
        <taxon>Prymnesiales</taxon>
        <taxon>Prymnesiaceae</taxon>
        <taxon>Haptolina</taxon>
    </lineage>
</organism>
<keyword evidence="7 9" id="KW-1133">Transmembrane helix</keyword>
<protein>
    <recommendedName>
        <fullName evidence="10">Amino acid transporter transmembrane domain-containing protein</fullName>
    </recommendedName>
</protein>
<dbReference type="PANTHER" id="PTHR22950:SF678">
    <property type="entry name" value="VACUOLAR AMINO ACID TRANSPORTER 5-RELATED"/>
    <property type="match status" value="1"/>
</dbReference>
<name>A0A7S3ANR8_9EUKA</name>